<sequence>MDMVKPRLFDSYSGDHIAHVLDSLEQRIEAESHTAPGSEFHKGRLAAVVELRRILSEAHYRE</sequence>
<keyword evidence="2" id="KW-1185">Reference proteome</keyword>
<comment type="caution">
    <text evidence="1">The sequence shown here is derived from an EMBL/GenBank/DDBJ whole genome shotgun (WGS) entry which is preliminary data.</text>
</comment>
<accession>A0A7W6H9T6</accession>
<dbReference type="AlphaFoldDB" id="A0A7W6H9T6"/>
<dbReference type="EMBL" id="JACIEM010000001">
    <property type="protein sequence ID" value="MBB4001289.1"/>
    <property type="molecule type" value="Genomic_DNA"/>
</dbReference>
<evidence type="ECO:0000313" key="2">
    <source>
        <dbReference type="Proteomes" id="UP000588647"/>
    </source>
</evidence>
<reference evidence="1 2" key="1">
    <citation type="submission" date="2020-08" db="EMBL/GenBank/DDBJ databases">
        <title>Genomic Encyclopedia of Type Strains, Phase IV (KMG-IV): sequencing the most valuable type-strain genomes for metagenomic binning, comparative biology and taxonomic classification.</title>
        <authorList>
            <person name="Goeker M."/>
        </authorList>
    </citation>
    <scope>NUCLEOTIDE SEQUENCE [LARGE SCALE GENOMIC DNA]</scope>
    <source>
        <strain evidence="1 2">DSM 103570</strain>
    </source>
</reference>
<name>A0A7W6H9T6_9HYPH</name>
<dbReference type="RefSeq" id="WP_183205744.1">
    <property type="nucleotide sequence ID" value="NZ_JAAAMM010000001.1"/>
</dbReference>
<dbReference type="Proteomes" id="UP000588647">
    <property type="component" value="Unassembled WGS sequence"/>
</dbReference>
<protein>
    <submittedName>
        <fullName evidence="1">Uncharacterized protein</fullName>
    </submittedName>
</protein>
<gene>
    <name evidence="1" type="ORF">GGR03_000336</name>
</gene>
<evidence type="ECO:0000313" key="1">
    <source>
        <dbReference type="EMBL" id="MBB4001289.1"/>
    </source>
</evidence>
<organism evidence="1 2">
    <name type="scientific">Aurantimonas endophytica</name>
    <dbReference type="NCBI Taxonomy" id="1522175"/>
    <lineage>
        <taxon>Bacteria</taxon>
        <taxon>Pseudomonadati</taxon>
        <taxon>Pseudomonadota</taxon>
        <taxon>Alphaproteobacteria</taxon>
        <taxon>Hyphomicrobiales</taxon>
        <taxon>Aurantimonadaceae</taxon>
        <taxon>Aurantimonas</taxon>
    </lineage>
</organism>
<proteinExistence type="predicted"/>